<feature type="region of interest" description="Disordered" evidence="1">
    <location>
        <begin position="49"/>
        <end position="100"/>
    </location>
</feature>
<dbReference type="PANTHER" id="PTHR37540:SF5">
    <property type="entry name" value="TRANSCRIPTION FACTOR DOMAIN-CONTAINING PROTEIN"/>
    <property type="match status" value="1"/>
</dbReference>
<comment type="caution">
    <text evidence="2">The sequence shown here is derived from an EMBL/GenBank/DDBJ whole genome shotgun (WGS) entry which is preliminary data.</text>
</comment>
<reference evidence="2 3" key="1">
    <citation type="journal article" date="2023" name="IMA Fungus">
        <title>Comparative genomic study of the Penicillium genus elucidates a diverse pangenome and 15 lateral gene transfer events.</title>
        <authorList>
            <person name="Petersen C."/>
            <person name="Sorensen T."/>
            <person name="Nielsen M.R."/>
            <person name="Sondergaard T.E."/>
            <person name="Sorensen J.L."/>
            <person name="Fitzpatrick D.A."/>
            <person name="Frisvad J.C."/>
            <person name="Nielsen K.L."/>
        </authorList>
    </citation>
    <scope>NUCLEOTIDE SEQUENCE [LARGE SCALE GENOMIC DNA]</scope>
    <source>
        <strain evidence="2 3">IBT 35679</strain>
    </source>
</reference>
<evidence type="ECO:0000256" key="1">
    <source>
        <dbReference type="SAM" id="MobiDB-lite"/>
    </source>
</evidence>
<dbReference type="Proteomes" id="UP001220324">
    <property type="component" value="Unassembled WGS sequence"/>
</dbReference>
<dbReference type="AlphaFoldDB" id="A0AAD6CNY4"/>
<proteinExistence type="predicted"/>
<sequence length="559" mass="62012">MASKKHNPPARKKGGIHFVNARPTSEFERLRLQRVVRAHVGRWISAQTSRRLHTSSHLNGANLQTSRGLPSDKNGPSHSIVIASHPPLNQPQYQNTPASGNHDLPFSFIAPVSFPGNFSAFSPQESDSSESGDEVITLPLQSASASATLLPWNEILGLDRQVSEQIDPFMTYPNHLGATPEVVDACQTYCLNTMWPGVVPGQGSSFTPIKSSPRQSWFSLARSDPTLFTAFTYGSLCHQRVLWANQRLPSDSYGPTQHRLLEKCETDSIILINQAIRDPSRAISDAVLLSVVCMAHHAAPVEIKIQSTPFEPPFQQLQWLDVYGCLSPNIIHVQGLVQLLKLRGGLRNIKLPGLAATLCFSEVFAAAVWCVQPIFEFWPLNESRLGVTLQELVGFGPSDIQRGFGKYQVIGFTPQMAEAFQAIRSYVRIMKKCEEGRKSRSEDLLDESLLADQRNLTEYTLLTLVPSEAIISYFSHPTQGTTYEACRLAGLIFGVGVIFPIPQQNSPLKGLAKKLRAAVLQPTAVVLWSSESTRVPPNLDLNSRWNRRPWNTRPLVLRL</sequence>
<feature type="compositionally biased region" description="Polar residues" evidence="1">
    <location>
        <begin position="90"/>
        <end position="99"/>
    </location>
</feature>
<organism evidence="2 3">
    <name type="scientific">Penicillium frequentans</name>
    <dbReference type="NCBI Taxonomy" id="3151616"/>
    <lineage>
        <taxon>Eukaryota</taxon>
        <taxon>Fungi</taxon>
        <taxon>Dikarya</taxon>
        <taxon>Ascomycota</taxon>
        <taxon>Pezizomycotina</taxon>
        <taxon>Eurotiomycetes</taxon>
        <taxon>Eurotiomycetidae</taxon>
        <taxon>Eurotiales</taxon>
        <taxon>Aspergillaceae</taxon>
        <taxon>Penicillium</taxon>
    </lineage>
</organism>
<dbReference type="PANTHER" id="PTHR37540">
    <property type="entry name" value="TRANSCRIPTION FACTOR (ACR-2), PUTATIVE-RELATED-RELATED"/>
    <property type="match status" value="1"/>
</dbReference>
<accession>A0AAD6CNY4</accession>
<name>A0AAD6CNY4_9EURO</name>
<dbReference type="EMBL" id="JAQIZZ010000007">
    <property type="protein sequence ID" value="KAJ5531967.1"/>
    <property type="molecule type" value="Genomic_DNA"/>
</dbReference>
<evidence type="ECO:0000313" key="3">
    <source>
        <dbReference type="Proteomes" id="UP001220324"/>
    </source>
</evidence>
<evidence type="ECO:0000313" key="2">
    <source>
        <dbReference type="EMBL" id="KAJ5531967.1"/>
    </source>
</evidence>
<feature type="compositionally biased region" description="Polar residues" evidence="1">
    <location>
        <begin position="49"/>
        <end position="68"/>
    </location>
</feature>
<keyword evidence="3" id="KW-1185">Reference proteome</keyword>
<gene>
    <name evidence="2" type="ORF">N7494_008519</name>
</gene>
<protein>
    <submittedName>
        <fullName evidence="2">Uncharacterized protein</fullName>
    </submittedName>
</protein>